<keyword evidence="3" id="KW-1185">Reference proteome</keyword>
<dbReference type="RefSeq" id="WP_103371512.1">
    <property type="nucleotide sequence ID" value="NZ_CBCRVO010000001.1"/>
</dbReference>
<dbReference type="Pfam" id="PF13454">
    <property type="entry name" value="NAD_binding_9"/>
    <property type="match status" value="1"/>
</dbReference>
<dbReference type="OrthoDB" id="2211465at2"/>
<evidence type="ECO:0000313" key="3">
    <source>
        <dbReference type="Proteomes" id="UP000242712"/>
    </source>
</evidence>
<dbReference type="AlphaFoldDB" id="A0A2K4FG96"/>
<gene>
    <name evidence="2" type="ORF">CD039_05805</name>
</gene>
<accession>A0A2K4FG96</accession>
<feature type="domain" description="FAD-dependent urate hydroxylase HpyO/Asp monooxygenase CreE-like FAD/NAD(P)-binding" evidence="1">
    <location>
        <begin position="4"/>
        <end position="158"/>
    </location>
</feature>
<proteinExistence type="predicted"/>
<comment type="caution">
    <text evidence="2">The sequence shown here is derived from an EMBL/GenBank/DDBJ whole genome shotgun (WGS) entry which is preliminary data.</text>
</comment>
<dbReference type="GeneID" id="98297861"/>
<dbReference type="PANTHER" id="PTHR40254:SF1">
    <property type="entry name" value="BLR0577 PROTEIN"/>
    <property type="match status" value="1"/>
</dbReference>
<dbReference type="EMBL" id="PPPX01000001">
    <property type="protein sequence ID" value="POA10266.1"/>
    <property type="molecule type" value="Genomic_DNA"/>
</dbReference>
<dbReference type="InterPro" id="IPR052189">
    <property type="entry name" value="L-asp_N-monooxygenase_NS-form"/>
</dbReference>
<dbReference type="PANTHER" id="PTHR40254">
    <property type="entry name" value="BLR0577 PROTEIN"/>
    <property type="match status" value="1"/>
</dbReference>
<name>A0A2K4FG96_9STAP</name>
<dbReference type="InterPro" id="IPR038732">
    <property type="entry name" value="HpyO/CreE_NAD-binding"/>
</dbReference>
<dbReference type="Gene3D" id="3.50.50.60">
    <property type="entry name" value="FAD/NAD(P)-binding domain"/>
    <property type="match status" value="1"/>
</dbReference>
<evidence type="ECO:0000259" key="1">
    <source>
        <dbReference type="Pfam" id="PF13454"/>
    </source>
</evidence>
<organism evidence="2 3">
    <name type="scientific">Staphylococcus argensis</name>
    <dbReference type="NCBI Taxonomy" id="1607738"/>
    <lineage>
        <taxon>Bacteria</taxon>
        <taxon>Bacillati</taxon>
        <taxon>Bacillota</taxon>
        <taxon>Bacilli</taxon>
        <taxon>Bacillales</taxon>
        <taxon>Staphylococcaceae</taxon>
        <taxon>Staphylococcus</taxon>
    </lineage>
</organism>
<protein>
    <submittedName>
        <fullName evidence="2">Pyridine nucleotide-disulfide oxidoreductase</fullName>
    </submittedName>
</protein>
<dbReference type="Proteomes" id="UP000242712">
    <property type="component" value="Unassembled WGS sequence"/>
</dbReference>
<reference evidence="2 3" key="1">
    <citation type="submission" date="2017-08" db="EMBL/GenBank/DDBJ databases">
        <title>Draft genome sequences of 64 type strains of genus Staph aureus.</title>
        <authorList>
            <person name="Cole K."/>
            <person name="Golubchik T."/>
            <person name="Russell J."/>
            <person name="Foster D."/>
            <person name="Llewelyn M."/>
            <person name="Wilson D."/>
            <person name="Crook D."/>
            <person name="Paul J."/>
        </authorList>
    </citation>
    <scope>NUCLEOTIDE SEQUENCE [LARGE SCALE GENOMIC DNA]</scope>
    <source>
        <strain evidence="2 3">DSM 29875</strain>
    </source>
</reference>
<evidence type="ECO:0000313" key="2">
    <source>
        <dbReference type="EMBL" id="POA10266.1"/>
    </source>
</evidence>
<sequence>MKIAIIGAGTAGVSVLRELVKYEEFKDLEVDIYDNPENMGQGVPFQNDSQELLINLPSDQMSLNLDNPREFYEWYEQQDDFKFEHPEFLPRFIFGHYMKSYLNQYQQSYDNINVIYKEVTEVYIDSKIGNTDINYHVCTSNDMSECKVYDIVFLAIGTLSYHDPYHLKGTKGYIQTPYPTYNTLDEVEDSDRIAIVGTGLASLDVIRYVTAHHPNLPITVTSRSGHLPSVRGEMPDIEFKYITPEHFNQIKKDYFGNVPLQQAIDLFVKECDRFDLDLDELVHRKQGEPIHDLTYDLDHPKEVGIFQTLLEMVKENMNWIWNSFSHQDQEKFLKEYHGILKANSNPMPPTTAHLIIDGIHDGLIEIKKNVKDIYYDEPNNRFCIYYEEENEKPSIFDIVINATGAKTHLTDLDHDDQLVINLENRQVVQSHPLGGIQIIPETNQVISPRYGTLRRMYAFGQLTNGINQSRNGVNMIVKQAASVVDQMFENMREH</sequence>
<dbReference type="InterPro" id="IPR036188">
    <property type="entry name" value="FAD/NAD-bd_sf"/>
</dbReference>
<dbReference type="SUPFAM" id="SSF51905">
    <property type="entry name" value="FAD/NAD(P)-binding domain"/>
    <property type="match status" value="1"/>
</dbReference>